<feature type="compositionally biased region" description="Basic residues" evidence="4">
    <location>
        <begin position="472"/>
        <end position="485"/>
    </location>
</feature>
<dbReference type="AlphaFoldDB" id="A0A8S9ZSR1"/>
<feature type="region of interest" description="Disordered" evidence="4">
    <location>
        <begin position="459"/>
        <end position="492"/>
    </location>
</feature>
<evidence type="ECO:0000256" key="2">
    <source>
        <dbReference type="ARBA" id="ARBA00022884"/>
    </source>
</evidence>
<protein>
    <submittedName>
        <fullName evidence="6">RRM domain-containing protein</fullName>
    </submittedName>
</protein>
<dbReference type="InterPro" id="IPR035979">
    <property type="entry name" value="RBD_domain_sf"/>
</dbReference>
<evidence type="ECO:0000256" key="1">
    <source>
        <dbReference type="ARBA" id="ARBA00022737"/>
    </source>
</evidence>
<dbReference type="InterPro" id="IPR012677">
    <property type="entry name" value="Nucleotide-bd_a/b_plait_sf"/>
</dbReference>
<dbReference type="PANTHER" id="PTHR13976">
    <property type="entry name" value="HETEROGENEOUS NUCLEAR RIBONUCLEOPROTEIN-RELATED"/>
    <property type="match status" value="1"/>
</dbReference>
<comment type="caution">
    <text evidence="6">The sequence shown here is derived from an EMBL/GenBank/DDBJ whole genome shotgun (WGS) entry which is preliminary data.</text>
</comment>
<evidence type="ECO:0000256" key="3">
    <source>
        <dbReference type="PROSITE-ProRule" id="PRU00176"/>
    </source>
</evidence>
<feature type="region of interest" description="Disordered" evidence="4">
    <location>
        <begin position="87"/>
        <end position="112"/>
    </location>
</feature>
<feature type="compositionally biased region" description="Low complexity" evidence="4">
    <location>
        <begin position="289"/>
        <end position="303"/>
    </location>
</feature>
<dbReference type="OrthoDB" id="2588702at2759"/>
<feature type="region of interest" description="Disordered" evidence="4">
    <location>
        <begin position="286"/>
        <end position="365"/>
    </location>
</feature>
<feature type="compositionally biased region" description="Polar residues" evidence="4">
    <location>
        <begin position="87"/>
        <end position="103"/>
    </location>
</feature>
<feature type="compositionally biased region" description="Polar residues" evidence="4">
    <location>
        <begin position="234"/>
        <end position="248"/>
    </location>
</feature>
<evidence type="ECO:0000256" key="4">
    <source>
        <dbReference type="SAM" id="MobiDB-lite"/>
    </source>
</evidence>
<dbReference type="SMART" id="SM00360">
    <property type="entry name" value="RRM"/>
    <property type="match status" value="1"/>
</dbReference>
<proteinExistence type="predicted"/>
<dbReference type="EMBL" id="JABEBT010000034">
    <property type="protein sequence ID" value="KAF7636077.1"/>
    <property type="molecule type" value="Genomic_DNA"/>
</dbReference>
<feature type="domain" description="RRM" evidence="5">
    <location>
        <begin position="4"/>
        <end position="77"/>
    </location>
</feature>
<feature type="compositionally biased region" description="Polar residues" evidence="4">
    <location>
        <begin position="349"/>
        <end position="364"/>
    </location>
</feature>
<evidence type="ECO:0000313" key="6">
    <source>
        <dbReference type="EMBL" id="KAF7636077.1"/>
    </source>
</evidence>
<gene>
    <name evidence="6" type="ORF">Mgra_00004525</name>
</gene>
<dbReference type="InterPro" id="IPR050666">
    <property type="entry name" value="ESRP"/>
</dbReference>
<sequence length="517" mass="59083">MSTIIIRLQNLPLSAKAADIREFFGDLKIPKGSVNIVGGHLGDAFIGFASDEDARLAMLLDGRLLHNSKIRLMLSSKREMDQVISGAQSNAGKVPSVESSQTNPPDPSQKESVKLEALPAFSSFTQQPPVSSAFPTQTNLLEQQTSSTLPQIQQTFSGDSWKTPNYPPTTNNQTNLLGNTQLLQQTNKQTSPIFEGGGVPPYGQQQQHQYQQLLQFFPSQICQAPPTPQFRVKTPSQQQSNQFRPSYGTDNNFYNSQQQNTRFLNTQTGQQTFYGNVPSLKQFKNTLPGQQQQRTQFTQRGQQYGRGGGHQTFGGQRPQGQRFFNYDRSVDKRRRSRSPPNEQRKRFNIASNTENENYTSSFNEKTTRSEYGKKRFCVQLSNVPYKAAFNNINEYLSKSRAACIKVTRVYIPDKNYTDRWIVEFDNEENSRALIKYRGEIFGRTIRAERIPPRRADEQYAVAEPDERDLGRGRRREVVRRERSRSRNSSLDRKGNEINENVSIFKLKIRKYRDVPFS</sequence>
<dbReference type="Gene3D" id="3.30.70.330">
    <property type="match status" value="1"/>
</dbReference>
<dbReference type="SUPFAM" id="SSF54928">
    <property type="entry name" value="RNA-binding domain, RBD"/>
    <property type="match status" value="1"/>
</dbReference>
<dbReference type="Proteomes" id="UP000605970">
    <property type="component" value="Unassembled WGS sequence"/>
</dbReference>
<dbReference type="InterPro" id="IPR000504">
    <property type="entry name" value="RRM_dom"/>
</dbReference>
<feature type="region of interest" description="Disordered" evidence="4">
    <location>
        <begin position="225"/>
        <end position="248"/>
    </location>
</feature>
<keyword evidence="7" id="KW-1185">Reference proteome</keyword>
<reference evidence="6" key="1">
    <citation type="journal article" date="2020" name="Ecol. Evol.">
        <title>Genome structure and content of the rice root-knot nematode (Meloidogyne graminicola).</title>
        <authorList>
            <person name="Phan N.T."/>
            <person name="Danchin E.G.J."/>
            <person name="Klopp C."/>
            <person name="Perfus-Barbeoch L."/>
            <person name="Kozlowski D.K."/>
            <person name="Koutsovoulos G.D."/>
            <person name="Lopez-Roques C."/>
            <person name="Bouchez O."/>
            <person name="Zahm M."/>
            <person name="Besnard G."/>
            <person name="Bellafiore S."/>
        </authorList>
    </citation>
    <scope>NUCLEOTIDE SEQUENCE</scope>
    <source>
        <strain evidence="6">VN-18</strain>
    </source>
</reference>
<evidence type="ECO:0000259" key="5">
    <source>
        <dbReference type="PROSITE" id="PS50102"/>
    </source>
</evidence>
<name>A0A8S9ZSR1_9BILA</name>
<accession>A0A8S9ZSR1</accession>
<dbReference type="PROSITE" id="PS50102">
    <property type="entry name" value="RRM"/>
    <property type="match status" value="1"/>
</dbReference>
<keyword evidence="1" id="KW-0677">Repeat</keyword>
<keyword evidence="2 3" id="KW-0694">RNA-binding</keyword>
<organism evidence="6 7">
    <name type="scientific">Meloidogyne graminicola</name>
    <dbReference type="NCBI Taxonomy" id="189291"/>
    <lineage>
        <taxon>Eukaryota</taxon>
        <taxon>Metazoa</taxon>
        <taxon>Ecdysozoa</taxon>
        <taxon>Nematoda</taxon>
        <taxon>Chromadorea</taxon>
        <taxon>Rhabditida</taxon>
        <taxon>Tylenchina</taxon>
        <taxon>Tylenchomorpha</taxon>
        <taxon>Tylenchoidea</taxon>
        <taxon>Meloidogynidae</taxon>
        <taxon>Meloidogyninae</taxon>
        <taxon>Meloidogyne</taxon>
    </lineage>
</organism>
<dbReference type="CDD" id="cd12510">
    <property type="entry name" value="RRM1_RBM12_like"/>
    <property type="match status" value="1"/>
</dbReference>
<dbReference type="GO" id="GO:0003723">
    <property type="term" value="F:RNA binding"/>
    <property type="evidence" value="ECO:0007669"/>
    <property type="project" value="UniProtKB-UniRule"/>
</dbReference>
<evidence type="ECO:0000313" key="7">
    <source>
        <dbReference type="Proteomes" id="UP000605970"/>
    </source>
</evidence>